<keyword evidence="2" id="KW-1003">Cell membrane</keyword>
<feature type="domain" description="Tyrosine-protein kinase G-rich" evidence="12">
    <location>
        <begin position="353"/>
        <end position="430"/>
    </location>
</feature>
<dbReference type="RefSeq" id="WP_131259829.1">
    <property type="nucleotide sequence ID" value="NZ_JBHSUS010000001.1"/>
</dbReference>
<protein>
    <submittedName>
        <fullName evidence="13">GumC family protein</fullName>
    </submittedName>
</protein>
<feature type="transmembrane region" description="Helical" evidence="9">
    <location>
        <begin position="412"/>
        <end position="432"/>
    </location>
</feature>
<evidence type="ECO:0000256" key="3">
    <source>
        <dbReference type="ARBA" id="ARBA00022692"/>
    </source>
</evidence>
<feature type="domain" description="Polysaccharide chain length determinant N-terminal" evidence="11">
    <location>
        <begin position="13"/>
        <end position="102"/>
    </location>
</feature>
<name>A0ABW1XF23_9ALTE</name>
<keyword evidence="8" id="KW-0175">Coiled coil</keyword>
<dbReference type="EMBL" id="JBHSUS010000001">
    <property type="protein sequence ID" value="MFC6438832.1"/>
    <property type="molecule type" value="Genomic_DNA"/>
</dbReference>
<keyword evidence="5" id="KW-0067">ATP-binding</keyword>
<keyword evidence="14" id="KW-1185">Reference proteome</keyword>
<dbReference type="InterPro" id="IPR027417">
    <property type="entry name" value="P-loop_NTPase"/>
</dbReference>
<dbReference type="Pfam" id="PF13807">
    <property type="entry name" value="GNVR"/>
    <property type="match status" value="1"/>
</dbReference>
<dbReference type="Pfam" id="PF02706">
    <property type="entry name" value="Wzz"/>
    <property type="match status" value="1"/>
</dbReference>
<reference evidence="14" key="1">
    <citation type="journal article" date="2019" name="Int. J. Syst. Evol. Microbiol.">
        <title>The Global Catalogue of Microorganisms (GCM) 10K type strain sequencing project: providing services to taxonomists for standard genome sequencing and annotation.</title>
        <authorList>
            <consortium name="The Broad Institute Genomics Platform"/>
            <consortium name="The Broad Institute Genome Sequencing Center for Infectious Disease"/>
            <person name="Wu L."/>
            <person name="Ma J."/>
        </authorList>
    </citation>
    <scope>NUCLEOTIDE SEQUENCE [LARGE SCALE GENOMIC DNA]</scope>
    <source>
        <strain evidence="14">CGMCC 1.16031</strain>
    </source>
</reference>
<gene>
    <name evidence="13" type="ORF">ACFP85_01500</name>
</gene>
<evidence type="ECO:0000256" key="7">
    <source>
        <dbReference type="ARBA" id="ARBA00023136"/>
    </source>
</evidence>
<evidence type="ECO:0000256" key="6">
    <source>
        <dbReference type="ARBA" id="ARBA00022989"/>
    </source>
</evidence>
<evidence type="ECO:0000256" key="4">
    <source>
        <dbReference type="ARBA" id="ARBA00022741"/>
    </source>
</evidence>
<dbReference type="InterPro" id="IPR002586">
    <property type="entry name" value="CobQ/CobB/MinD/ParA_Nub-bd_dom"/>
</dbReference>
<dbReference type="SUPFAM" id="SSF52540">
    <property type="entry name" value="P-loop containing nucleoside triphosphate hydrolases"/>
    <property type="match status" value="1"/>
</dbReference>
<keyword evidence="6 9" id="KW-1133">Transmembrane helix</keyword>
<evidence type="ECO:0000256" key="9">
    <source>
        <dbReference type="SAM" id="Phobius"/>
    </source>
</evidence>
<evidence type="ECO:0000256" key="8">
    <source>
        <dbReference type="SAM" id="Coils"/>
    </source>
</evidence>
<evidence type="ECO:0000259" key="11">
    <source>
        <dbReference type="Pfam" id="PF02706"/>
    </source>
</evidence>
<keyword evidence="7 9" id="KW-0472">Membrane</keyword>
<dbReference type="CDD" id="cd05387">
    <property type="entry name" value="BY-kinase"/>
    <property type="match status" value="1"/>
</dbReference>
<evidence type="ECO:0000313" key="14">
    <source>
        <dbReference type="Proteomes" id="UP001596364"/>
    </source>
</evidence>
<dbReference type="InterPro" id="IPR003856">
    <property type="entry name" value="LPS_length_determ_N"/>
</dbReference>
<keyword evidence="4" id="KW-0547">Nucleotide-binding</keyword>
<dbReference type="Proteomes" id="UP001596364">
    <property type="component" value="Unassembled WGS sequence"/>
</dbReference>
<dbReference type="InterPro" id="IPR032807">
    <property type="entry name" value="GNVR"/>
</dbReference>
<evidence type="ECO:0000259" key="12">
    <source>
        <dbReference type="Pfam" id="PF13807"/>
    </source>
</evidence>
<dbReference type="Pfam" id="PF01656">
    <property type="entry name" value="CbiA"/>
    <property type="match status" value="1"/>
</dbReference>
<comment type="subcellular location">
    <subcellularLocation>
        <location evidence="1">Cell membrane</location>
        <topology evidence="1">Multi-pass membrane protein</topology>
    </subcellularLocation>
</comment>
<evidence type="ECO:0000256" key="2">
    <source>
        <dbReference type="ARBA" id="ARBA00022475"/>
    </source>
</evidence>
<evidence type="ECO:0000313" key="13">
    <source>
        <dbReference type="EMBL" id="MFC6438832.1"/>
    </source>
</evidence>
<comment type="caution">
    <text evidence="13">The sequence shown here is derived from an EMBL/GenBank/DDBJ whole genome shotgun (WGS) entry which is preliminary data.</text>
</comment>
<feature type="domain" description="CobQ/CobB/MinD/ParA nucleotide binding" evidence="10">
    <location>
        <begin position="501"/>
        <end position="672"/>
    </location>
</feature>
<dbReference type="InterPro" id="IPR005702">
    <property type="entry name" value="Wzc-like_C"/>
</dbReference>
<keyword evidence="3 9" id="KW-0812">Transmembrane</keyword>
<dbReference type="PANTHER" id="PTHR32309">
    <property type="entry name" value="TYROSINE-PROTEIN KINASE"/>
    <property type="match status" value="1"/>
</dbReference>
<dbReference type="PANTHER" id="PTHR32309:SF13">
    <property type="entry name" value="FERRIC ENTEROBACTIN TRANSPORT PROTEIN FEPE"/>
    <property type="match status" value="1"/>
</dbReference>
<dbReference type="Gene3D" id="3.40.50.300">
    <property type="entry name" value="P-loop containing nucleotide triphosphate hydrolases"/>
    <property type="match status" value="1"/>
</dbReference>
<proteinExistence type="predicted"/>
<evidence type="ECO:0000256" key="5">
    <source>
        <dbReference type="ARBA" id="ARBA00022840"/>
    </source>
</evidence>
<accession>A0ABW1XF23</accession>
<organism evidence="13 14">
    <name type="scientific">Pseudobowmanella zhangzhouensis</name>
    <dbReference type="NCBI Taxonomy" id="1537679"/>
    <lineage>
        <taxon>Bacteria</taxon>
        <taxon>Pseudomonadati</taxon>
        <taxon>Pseudomonadota</taxon>
        <taxon>Gammaproteobacteria</taxon>
        <taxon>Alteromonadales</taxon>
        <taxon>Alteromonadaceae</taxon>
    </lineage>
</organism>
<evidence type="ECO:0000259" key="10">
    <source>
        <dbReference type="Pfam" id="PF01656"/>
    </source>
</evidence>
<feature type="coiled-coil region" evidence="8">
    <location>
        <begin position="326"/>
        <end position="370"/>
    </location>
</feature>
<feature type="transmembrane region" description="Helical" evidence="9">
    <location>
        <begin position="28"/>
        <end position="46"/>
    </location>
</feature>
<dbReference type="InterPro" id="IPR050445">
    <property type="entry name" value="Bact_polysacc_biosynth/exp"/>
</dbReference>
<sequence>MSVPTNTRESSANFDLFDLLQLIWNRKFSILLLAICLMAPGFYYVMQLPKEYTATGSILLASGAPNIAHPAVNFMPDFADDRLDTYMEFIDSRQFLAKVVKEMGLASKFNLEGNEEEREAHAIDILDARLQVSQIKSTEMLKVSYSDPSPRLAAEIVNHIGPSFFDFYDQMQRQRVSDSTVRLNVQVSELNERVVTAEQKLQEYLDQNAIIDVDAQSDLIQTKISTLMREMLSNDRSLSELTQTRQMVGDLPTKELLKSVSWIAENPLVQEILRQVLLQEKKLAEVAKRYLHKHPKYITEKSSLDSLNAQLDERVKQIAGSIQQKIAQLNSRQVQLEADIAKEKLALSELSRQQVELAKLNKEVESAHTLYELFLSRLQESEVLKDTGQDVQFAVVDYAIVPQYPAKPRTKLLFAMIAFMALATSAAFWVMLQLLNNKLGRLHMVVKRYGVSVLAHLPKERSRGQILLSSKGETSHIFAEAIREIRTSLLLAAETKKRRLIAITSIQKGHGKATVAANLAQSFSNMEPVMLSDVDLQDPSIASAFGLPARHPGIRDLLEGESKFTQCVHYENNGRLAVLAAGRPTSDPAALLSTAKARLLLAKLAGLYKRIVLDAPPVHSISDALLLSKISTGIVLVCDVDKTTPERLSETLAIFQETNAPLLGVVFNRVRAVKRAR</sequence>
<evidence type="ECO:0000256" key="1">
    <source>
        <dbReference type="ARBA" id="ARBA00004651"/>
    </source>
</evidence>